<keyword evidence="2" id="KW-0472">Membrane</keyword>
<dbReference type="AlphaFoldDB" id="A0A8H4RTZ1"/>
<proteinExistence type="predicted"/>
<evidence type="ECO:0000313" key="5">
    <source>
        <dbReference type="Proteomes" id="UP000566819"/>
    </source>
</evidence>
<organism evidence="4 5">
    <name type="scientific">Cudoniella acicularis</name>
    <dbReference type="NCBI Taxonomy" id="354080"/>
    <lineage>
        <taxon>Eukaryota</taxon>
        <taxon>Fungi</taxon>
        <taxon>Dikarya</taxon>
        <taxon>Ascomycota</taxon>
        <taxon>Pezizomycotina</taxon>
        <taxon>Leotiomycetes</taxon>
        <taxon>Helotiales</taxon>
        <taxon>Tricladiaceae</taxon>
        <taxon>Cudoniella</taxon>
    </lineage>
</organism>
<evidence type="ECO:0000313" key="4">
    <source>
        <dbReference type="EMBL" id="KAF4635386.1"/>
    </source>
</evidence>
<evidence type="ECO:0000259" key="3">
    <source>
        <dbReference type="SMART" id="SM00974"/>
    </source>
</evidence>
<feature type="region of interest" description="Disordered" evidence="1">
    <location>
        <begin position="147"/>
        <end position="291"/>
    </location>
</feature>
<feature type="region of interest" description="Disordered" evidence="1">
    <location>
        <begin position="308"/>
        <end position="353"/>
    </location>
</feature>
<reference evidence="4 5" key="1">
    <citation type="submission" date="2020-03" db="EMBL/GenBank/DDBJ databases">
        <title>Draft Genome Sequence of Cudoniella acicularis.</title>
        <authorList>
            <person name="Buettner E."/>
            <person name="Kellner H."/>
        </authorList>
    </citation>
    <scope>NUCLEOTIDE SEQUENCE [LARGE SCALE GENOMIC DNA]</scope>
    <source>
        <strain evidence="4 5">DSM 108380</strain>
    </source>
</reference>
<dbReference type="Proteomes" id="UP000566819">
    <property type="component" value="Unassembled WGS sequence"/>
</dbReference>
<dbReference type="InterPro" id="IPR053006">
    <property type="entry name" value="Meiosis_regulatory"/>
</dbReference>
<dbReference type="EMBL" id="JAAMPI010000122">
    <property type="protein sequence ID" value="KAF4635386.1"/>
    <property type="molecule type" value="Genomic_DNA"/>
</dbReference>
<keyword evidence="2" id="KW-1133">Transmembrane helix</keyword>
<gene>
    <name evidence="4" type="ORF">G7Y89_g2716</name>
</gene>
<feature type="domain" description="Bacteriophage T5 Orf172 DNA-binding" evidence="3">
    <location>
        <begin position="424"/>
        <end position="533"/>
    </location>
</feature>
<protein>
    <recommendedName>
        <fullName evidence="3">Bacteriophage T5 Orf172 DNA-binding domain-containing protein</fullName>
    </recommendedName>
</protein>
<comment type="caution">
    <text evidence="4">The sequence shown here is derived from an EMBL/GenBank/DDBJ whole genome shotgun (WGS) entry which is preliminary data.</text>
</comment>
<keyword evidence="5" id="KW-1185">Reference proteome</keyword>
<evidence type="ECO:0000256" key="2">
    <source>
        <dbReference type="SAM" id="Phobius"/>
    </source>
</evidence>
<dbReference type="InterPro" id="IPR018306">
    <property type="entry name" value="Phage_T5_Orf172_DNA-bd"/>
</dbReference>
<sequence length="543" mass="59846">MGTTHYPSRSLIISSVASIRKIHQLGWVTWLVFGSIVTAIITVVIAVTIPDRPASAPQTGGFELGFAALPPTGTTFSGAFAGSLAIFSSSANTSGFVPVISEMRRPRDYFKMPQPLHQPPSSTASPMIHRSKWTHETTATFQGLPEQIYNAAGPPDSKNPAATCRGLTSNGRPCRRAISKSPQSSPSSSPSSQRIPSPEAFCWQHREQATAHSSPSPSPQRPGAIRERTSVDTLVDRLGFIEVAQKTERRPRRKSYGESHNEKADGQGPTRRGDNGRPTERRSPQRKQRSALEVLCCIGEADETRRAPRLVNKNAGHPNIETSSQKRASVPGKLSRNDKPNRPTIARDPSSRTGEFLSLIPASASPQTTALLLGEMAKPFSEFDDVGFIYIFLSSCSTIKAYAWSSSTSDVLNTFASAAPNTLNKKTMLLKIGRAQNVQRRLNQWTRQCGYNLSLIRYYPYHSTTPSANEPPRTPRKVPNVNRVEKLIHIELAGLRLQGDGKCGACGREHREWFEVDASREGVKAVDEVIRRWVDWVEREATR</sequence>
<accession>A0A8H4RTZ1</accession>
<feature type="transmembrane region" description="Helical" evidence="2">
    <location>
        <begin position="27"/>
        <end position="49"/>
    </location>
</feature>
<dbReference type="PANTHER" id="PTHR28094">
    <property type="entry name" value="MEIOTICALLY UP-REGULATED GENE 113 PROTEIN"/>
    <property type="match status" value="1"/>
</dbReference>
<dbReference type="SMART" id="SM00974">
    <property type="entry name" value="T5orf172"/>
    <property type="match status" value="1"/>
</dbReference>
<feature type="compositionally biased region" description="Basic and acidic residues" evidence="1">
    <location>
        <begin position="255"/>
        <end position="283"/>
    </location>
</feature>
<evidence type="ECO:0000256" key="1">
    <source>
        <dbReference type="SAM" id="MobiDB-lite"/>
    </source>
</evidence>
<keyword evidence="2" id="KW-0812">Transmembrane</keyword>
<feature type="compositionally biased region" description="Low complexity" evidence="1">
    <location>
        <begin position="179"/>
        <end position="198"/>
    </location>
</feature>
<dbReference type="PANTHER" id="PTHR28094:SF2">
    <property type="entry name" value="BACTERIOPHAGE T5 ORF172 DNA-BINDING DOMAIN-CONTAINING PROTEIN"/>
    <property type="match status" value="1"/>
</dbReference>
<dbReference type="Pfam" id="PF10544">
    <property type="entry name" value="T5orf172"/>
    <property type="match status" value="1"/>
</dbReference>
<name>A0A8H4RTZ1_9HELO</name>
<dbReference type="OrthoDB" id="2417614at2759"/>